<evidence type="ECO:0000313" key="2">
    <source>
        <dbReference type="EMBL" id="ASI99804.1"/>
    </source>
</evidence>
<feature type="transmembrane region" description="Helical" evidence="1">
    <location>
        <begin position="166"/>
        <end position="194"/>
    </location>
</feature>
<keyword evidence="1" id="KW-0472">Membrane</keyword>
<feature type="transmembrane region" description="Helical" evidence="1">
    <location>
        <begin position="137"/>
        <end position="160"/>
    </location>
</feature>
<keyword evidence="3" id="KW-1185">Reference proteome</keyword>
<proteinExistence type="predicted"/>
<dbReference type="GeneID" id="33325022"/>
<evidence type="ECO:0000256" key="1">
    <source>
        <dbReference type="SAM" id="Phobius"/>
    </source>
</evidence>
<organism evidence="2 3">
    <name type="scientific">Thermococcus celer Vu 13 = JCM 8558</name>
    <dbReference type="NCBI Taxonomy" id="1293037"/>
    <lineage>
        <taxon>Archaea</taxon>
        <taxon>Methanobacteriati</taxon>
        <taxon>Methanobacteriota</taxon>
        <taxon>Thermococci</taxon>
        <taxon>Thermococcales</taxon>
        <taxon>Thermococcaceae</taxon>
        <taxon>Thermococcus</taxon>
    </lineage>
</organism>
<keyword evidence="1" id="KW-0812">Transmembrane</keyword>
<gene>
    <name evidence="2" type="ORF">A3L02_09615</name>
</gene>
<dbReference type="OrthoDB" id="101940at2157"/>
<dbReference type="Proteomes" id="UP000197156">
    <property type="component" value="Chromosome"/>
</dbReference>
<dbReference type="EMBL" id="CP014854">
    <property type="protein sequence ID" value="ASI99804.1"/>
    <property type="molecule type" value="Genomic_DNA"/>
</dbReference>
<protein>
    <submittedName>
        <fullName evidence="2">Uncharacterized protein</fullName>
    </submittedName>
</protein>
<evidence type="ECO:0000313" key="3">
    <source>
        <dbReference type="Proteomes" id="UP000197156"/>
    </source>
</evidence>
<name>A0A218P4E8_THECE</name>
<accession>A0A218P4E8</accession>
<sequence>MGAIDAFTRTFSIVIENKRLYLLALIMSLVLAPIGAYLIPSDLSGSVTQGHNVSSTRNGSVIIEEYGTSLGGEEMKDFVELLEGLAVYFVIALILGAVFEYGVTKGILLGLGGEGYSLGDLLVEGVKHSPAVILINLVYGLVMLAFVGIAAIPMVIGAFLMPTGAVLIFLGLPLMLVVVFFTTGLSSLAVPLYVDRGKVGAAFEAFGLAFNNFLSTAGFGFLLGIGVMAIAIVVGPVAFVAQTIFPGNVALYASALLQAPFDALMYLFIWAGGVAFYRELGRMEELKKADEELKELGIEL</sequence>
<feature type="transmembrane region" description="Helical" evidence="1">
    <location>
        <begin position="85"/>
        <end position="103"/>
    </location>
</feature>
<feature type="transmembrane region" description="Helical" evidence="1">
    <location>
        <begin position="20"/>
        <end position="39"/>
    </location>
</feature>
<keyword evidence="1" id="KW-1133">Transmembrane helix</keyword>
<dbReference type="RefSeq" id="WP_088863719.1">
    <property type="nucleotide sequence ID" value="NZ_CP014854.1"/>
</dbReference>
<feature type="transmembrane region" description="Helical" evidence="1">
    <location>
        <begin position="251"/>
        <end position="277"/>
    </location>
</feature>
<feature type="transmembrane region" description="Helical" evidence="1">
    <location>
        <begin position="206"/>
        <end position="239"/>
    </location>
</feature>
<reference evidence="2 3" key="1">
    <citation type="submission" date="2016-03" db="EMBL/GenBank/DDBJ databases">
        <title>Complete genome sequence of Thermococcus celer.</title>
        <authorList>
            <person name="Oger P.M."/>
        </authorList>
    </citation>
    <scope>NUCLEOTIDE SEQUENCE [LARGE SCALE GENOMIC DNA]</scope>
    <source>
        <strain evidence="2 3">Vu 13</strain>
    </source>
</reference>
<dbReference type="KEGG" id="tce:A3L02_09615"/>
<dbReference type="AlphaFoldDB" id="A0A218P4E8"/>